<comment type="similarity">
    <text evidence="1">Belongs to the nematode receptor-like protein sre family.</text>
</comment>
<dbReference type="Pfam" id="PF03125">
    <property type="entry name" value="Sre"/>
    <property type="match status" value="1"/>
</dbReference>
<keyword evidence="3" id="KW-1185">Reference proteome</keyword>
<evidence type="ECO:0000313" key="3">
    <source>
        <dbReference type="Proteomes" id="UP000887581"/>
    </source>
</evidence>
<dbReference type="WBParaSite" id="sdigi.contig384.g7931.t1">
    <property type="protein sequence ID" value="sdigi.contig384.g7931.t1"/>
    <property type="gene ID" value="sdigi.contig384.g7931"/>
</dbReference>
<proteinExistence type="inferred from homology"/>
<keyword evidence="2" id="KW-0812">Transmembrane</keyword>
<evidence type="ECO:0000313" key="4">
    <source>
        <dbReference type="WBParaSite" id="sdigi.contig384.g7931.t1"/>
    </source>
</evidence>
<feature type="transmembrane region" description="Helical" evidence="2">
    <location>
        <begin position="131"/>
        <end position="151"/>
    </location>
</feature>
<evidence type="ECO:0000256" key="2">
    <source>
        <dbReference type="SAM" id="Phobius"/>
    </source>
</evidence>
<name>A0A915PS57_9BILA</name>
<dbReference type="GO" id="GO:0007606">
    <property type="term" value="P:sensory perception of chemical stimulus"/>
    <property type="evidence" value="ECO:0007669"/>
    <property type="project" value="InterPro"/>
</dbReference>
<feature type="transmembrane region" description="Helical" evidence="2">
    <location>
        <begin position="55"/>
        <end position="75"/>
    </location>
</feature>
<evidence type="ECO:0000256" key="1">
    <source>
        <dbReference type="ARBA" id="ARBA00006803"/>
    </source>
</evidence>
<accession>A0A915PS57</accession>
<reference evidence="4" key="1">
    <citation type="submission" date="2022-11" db="UniProtKB">
        <authorList>
            <consortium name="WormBaseParasite"/>
        </authorList>
    </citation>
    <scope>IDENTIFICATION</scope>
</reference>
<dbReference type="AlphaFoldDB" id="A0A915PS57"/>
<dbReference type="Proteomes" id="UP000887581">
    <property type="component" value="Unplaced"/>
</dbReference>
<dbReference type="GO" id="GO:0016020">
    <property type="term" value="C:membrane"/>
    <property type="evidence" value="ECO:0007669"/>
    <property type="project" value="InterPro"/>
</dbReference>
<protein>
    <submittedName>
        <fullName evidence="4">G-protein coupled receptors family 1 profile domain-containing protein</fullName>
    </submittedName>
</protein>
<organism evidence="3 4">
    <name type="scientific">Setaria digitata</name>
    <dbReference type="NCBI Taxonomy" id="48799"/>
    <lineage>
        <taxon>Eukaryota</taxon>
        <taxon>Metazoa</taxon>
        <taxon>Ecdysozoa</taxon>
        <taxon>Nematoda</taxon>
        <taxon>Chromadorea</taxon>
        <taxon>Rhabditida</taxon>
        <taxon>Spirurina</taxon>
        <taxon>Spiruromorpha</taxon>
        <taxon>Filarioidea</taxon>
        <taxon>Setariidae</taxon>
        <taxon>Setaria</taxon>
    </lineage>
</organism>
<dbReference type="InterPro" id="IPR004151">
    <property type="entry name" value="7TM_GPCR_serpentine_rcpt_Sre"/>
</dbReference>
<keyword evidence="2" id="KW-0472">Membrane</keyword>
<keyword evidence="2" id="KW-1133">Transmembrane helix</keyword>
<sequence>MIFYEDQCSFLDGSVKCKILSSFGSAPIRCLRYAFITVMIERVIALFFYQTYEKWNYPIVLFVIPLTWFEIALSIKTALKFPRSSNFYKSYCSSVTASAVPYLKLKLRKAMDSLSSRYQVRENMKTSKTMVIATLMYVMSSLMNIAGTLLLTNLHSIDLIQFAVLKEITSFGIAIFSNAISILFILRVDQMRNRAVQWIRCIRCGTSNRVGEQPDSDINAQQHIEIIQQMWEKEG</sequence>
<feature type="transmembrane region" description="Helical" evidence="2">
    <location>
        <begin position="171"/>
        <end position="188"/>
    </location>
</feature>
<feature type="transmembrane region" description="Helical" evidence="2">
    <location>
        <begin position="30"/>
        <end position="49"/>
    </location>
</feature>